<proteinExistence type="predicted"/>
<comment type="caution">
    <text evidence="1">The sequence shown here is derived from an EMBL/GenBank/DDBJ whole genome shotgun (WGS) entry which is preliminary data.</text>
</comment>
<name>A0ACC6M5B1_9BACI</name>
<evidence type="ECO:0000313" key="1">
    <source>
        <dbReference type="EMBL" id="MDX8046140.1"/>
    </source>
</evidence>
<keyword evidence="1" id="KW-0548">Nucleotidyltransferase</keyword>
<keyword evidence="2" id="KW-1185">Reference proteome</keyword>
<dbReference type="EMBL" id="JAWZSR010000004">
    <property type="protein sequence ID" value="MDX8046140.1"/>
    <property type="molecule type" value="Genomic_DNA"/>
</dbReference>
<accession>A0ACC6M5B1</accession>
<evidence type="ECO:0000313" key="2">
    <source>
        <dbReference type="Proteomes" id="UP001277972"/>
    </source>
</evidence>
<dbReference type="EC" id="2.7.7.72" evidence="1"/>
<dbReference type="Proteomes" id="UP001277972">
    <property type="component" value="Unassembled WGS sequence"/>
</dbReference>
<reference evidence="1" key="1">
    <citation type="submission" date="2023-11" db="EMBL/GenBank/DDBJ databases">
        <title>Gracilibacillus pellucida a moderately halophilic bacterium isolated from saline soil in Xinjiang province.</title>
        <authorList>
            <person name="Zhang Z."/>
            <person name="Tan F."/>
            <person name="Wang Y."/>
            <person name="Xia M."/>
        </authorList>
    </citation>
    <scope>NUCLEOTIDE SEQUENCE</scope>
    <source>
        <strain evidence="1">S3-1-1</strain>
    </source>
</reference>
<protein>
    <submittedName>
        <fullName evidence="1">CCA tRNA nucleotidyltransferase</fullName>
        <ecNumber evidence="1">2.7.7.72</ecNumber>
    </submittedName>
</protein>
<gene>
    <name evidence="1" type="ORF">SH601_09070</name>
</gene>
<keyword evidence="1" id="KW-0808">Transferase</keyword>
<organism evidence="1 2">
    <name type="scientific">Gracilibacillus pellucidus</name>
    <dbReference type="NCBI Taxonomy" id="3095368"/>
    <lineage>
        <taxon>Bacteria</taxon>
        <taxon>Bacillati</taxon>
        <taxon>Bacillota</taxon>
        <taxon>Bacilli</taxon>
        <taxon>Bacillales</taxon>
        <taxon>Bacillaceae</taxon>
        <taxon>Gracilibacillus</taxon>
    </lineage>
</organism>
<sequence length="395" mass="45422">MSRQLFRLAQQVVQQIKDHGFQAYIVGGAVRDLILDRAVDDIDIATSAHPDDIMNIFSKVIPTGIEHGTVMVRHQHESFEVTTFRTESNYSDFRRPDKVDFVTNLNEDLARRDFTMNAIAMDQSLQLVDPYQGRQAIEEKIIRTVGDPRDRFLEDPLRMMRAIRFQAQLGFSIDSQALTAITENGSLLAKIAVERVAMEWEKMLKGSFFEQAQKSLLTTKLINHLPLFSKDLKTVDIFRDIDKRFSSFAEFVAYMSLKSAEQSVASWVKEWKLSNRIKKDSKLLEQLIVTYRQESVEWVVYQLPAHLIVPFSNLCCTIENETVTEKAIDQTKANLSIQTRKELAINGTDIISWFPNKEKGAWLQESLLQVEKAVVEGKLSNTKNEIREWLTNDNK</sequence>